<evidence type="ECO:0000313" key="9">
    <source>
        <dbReference type="EMBL" id="PZD74829.1"/>
    </source>
</evidence>
<keyword evidence="3 7" id="KW-0694">RNA-binding</keyword>
<dbReference type="HAMAP" id="MF_00503">
    <property type="entry name" value="Ribosomal_bL9"/>
    <property type="match status" value="1"/>
</dbReference>
<protein>
    <recommendedName>
        <fullName evidence="6 7">Large ribosomal subunit protein bL9</fullName>
    </recommendedName>
</protein>
<feature type="domain" description="Ribosomal protein L9" evidence="8">
    <location>
        <begin position="30"/>
        <end position="57"/>
    </location>
</feature>
<dbReference type="InterPro" id="IPR000244">
    <property type="entry name" value="Ribosomal_bL9"/>
</dbReference>
<comment type="similarity">
    <text evidence="1 7">Belongs to the bacterial ribosomal protein bL9 family.</text>
</comment>
<dbReference type="PANTHER" id="PTHR21368">
    <property type="entry name" value="50S RIBOSOMAL PROTEIN L9"/>
    <property type="match status" value="1"/>
</dbReference>
<dbReference type="GO" id="GO:0006412">
    <property type="term" value="P:translation"/>
    <property type="evidence" value="ECO:0007669"/>
    <property type="project" value="UniProtKB-UniRule"/>
</dbReference>
<keyword evidence="2 7" id="KW-0699">rRNA-binding</keyword>
<dbReference type="InterPro" id="IPR036791">
    <property type="entry name" value="Ribosomal_bL9_C_sf"/>
</dbReference>
<name>A0A2W1JNG6_9CYAN</name>
<evidence type="ECO:0000256" key="3">
    <source>
        <dbReference type="ARBA" id="ARBA00022884"/>
    </source>
</evidence>
<reference evidence="9 10" key="1">
    <citation type="journal article" date="2018" name="Sci. Rep.">
        <title>A novel species of the marine cyanobacterium Acaryochloris with a unique pigment content and lifestyle.</title>
        <authorList>
            <person name="Partensky F."/>
            <person name="Six C."/>
            <person name="Ratin M."/>
            <person name="Garczarek L."/>
            <person name="Vaulot D."/>
            <person name="Probert I."/>
            <person name="Calteau A."/>
            <person name="Gourvil P."/>
            <person name="Marie D."/>
            <person name="Grebert T."/>
            <person name="Bouchier C."/>
            <person name="Le Panse S."/>
            <person name="Gachenot M."/>
            <person name="Rodriguez F."/>
            <person name="Garrido J.L."/>
        </authorList>
    </citation>
    <scope>NUCLEOTIDE SEQUENCE [LARGE SCALE GENOMIC DNA]</scope>
    <source>
        <strain evidence="9 10">RCC1774</strain>
    </source>
</reference>
<dbReference type="EMBL" id="PQWO01000002">
    <property type="protein sequence ID" value="PZD74829.1"/>
    <property type="molecule type" value="Genomic_DNA"/>
</dbReference>
<dbReference type="GO" id="GO:1990904">
    <property type="term" value="C:ribonucleoprotein complex"/>
    <property type="evidence" value="ECO:0007669"/>
    <property type="project" value="UniProtKB-KW"/>
</dbReference>
<dbReference type="InterPro" id="IPR020069">
    <property type="entry name" value="Ribosomal_bL9_C"/>
</dbReference>
<evidence type="ECO:0000259" key="8">
    <source>
        <dbReference type="PROSITE" id="PS00651"/>
    </source>
</evidence>
<dbReference type="InterPro" id="IPR036935">
    <property type="entry name" value="Ribosomal_bL9_N_sf"/>
</dbReference>
<keyword evidence="4 7" id="KW-0689">Ribosomal protein</keyword>
<dbReference type="SUPFAM" id="SSF55658">
    <property type="entry name" value="L9 N-domain-like"/>
    <property type="match status" value="1"/>
</dbReference>
<keyword evidence="5 7" id="KW-0687">Ribonucleoprotein</keyword>
<dbReference type="SUPFAM" id="SSF55653">
    <property type="entry name" value="Ribosomal protein L9 C-domain"/>
    <property type="match status" value="1"/>
</dbReference>
<organism evidence="9 10">
    <name type="scientific">Acaryochloris thomasi RCC1774</name>
    <dbReference type="NCBI Taxonomy" id="1764569"/>
    <lineage>
        <taxon>Bacteria</taxon>
        <taxon>Bacillati</taxon>
        <taxon>Cyanobacteriota</taxon>
        <taxon>Cyanophyceae</taxon>
        <taxon>Acaryochloridales</taxon>
        <taxon>Acaryochloridaceae</taxon>
        <taxon>Acaryochloris</taxon>
        <taxon>Acaryochloris thomasi</taxon>
    </lineage>
</organism>
<dbReference type="Gene3D" id="3.40.5.10">
    <property type="entry name" value="Ribosomal protein L9, N-terminal domain"/>
    <property type="match status" value="1"/>
</dbReference>
<dbReference type="GO" id="GO:0005840">
    <property type="term" value="C:ribosome"/>
    <property type="evidence" value="ECO:0007669"/>
    <property type="project" value="UniProtKB-KW"/>
</dbReference>
<keyword evidence="10" id="KW-1185">Reference proteome</keyword>
<dbReference type="InterPro" id="IPR009027">
    <property type="entry name" value="Ribosomal_bL9/RNase_H1_N"/>
</dbReference>
<dbReference type="Proteomes" id="UP000248857">
    <property type="component" value="Unassembled WGS sequence"/>
</dbReference>
<evidence type="ECO:0000256" key="4">
    <source>
        <dbReference type="ARBA" id="ARBA00022980"/>
    </source>
</evidence>
<dbReference type="InterPro" id="IPR020070">
    <property type="entry name" value="Ribosomal_bL9_N"/>
</dbReference>
<evidence type="ECO:0000256" key="7">
    <source>
        <dbReference type="HAMAP-Rule" id="MF_00503"/>
    </source>
</evidence>
<evidence type="ECO:0000256" key="2">
    <source>
        <dbReference type="ARBA" id="ARBA00022730"/>
    </source>
</evidence>
<evidence type="ECO:0000313" key="10">
    <source>
        <dbReference type="Proteomes" id="UP000248857"/>
    </source>
</evidence>
<evidence type="ECO:0000256" key="5">
    <source>
        <dbReference type="ARBA" id="ARBA00023274"/>
    </source>
</evidence>
<sequence>MDRYCKIIPTPTAMAKRIQLLLNQDVKKLGTSGQLVEVAPGYARNYLIPQGMGVRVTKGVLKQIEFRKAEEVKRIAALKAGAEKQKTALETIGVFSIKEKAGEEDMLFGRVTAIDIADLVQNTSGIELDRRELDIPEIRKLGTYNVDLKLHPEVTATVKIEVLPD</sequence>
<dbReference type="NCBIfam" id="TIGR00158">
    <property type="entry name" value="L9"/>
    <property type="match status" value="1"/>
</dbReference>
<accession>A0A2W1JNG6</accession>
<dbReference type="Pfam" id="PF01281">
    <property type="entry name" value="Ribosomal_L9_N"/>
    <property type="match status" value="1"/>
</dbReference>
<dbReference type="AlphaFoldDB" id="A0A2W1JNG6"/>
<dbReference type="GO" id="GO:0003735">
    <property type="term" value="F:structural constituent of ribosome"/>
    <property type="evidence" value="ECO:0007669"/>
    <property type="project" value="InterPro"/>
</dbReference>
<dbReference type="PROSITE" id="PS00651">
    <property type="entry name" value="RIBOSOMAL_L9"/>
    <property type="match status" value="1"/>
</dbReference>
<dbReference type="InterPro" id="IPR020594">
    <property type="entry name" value="Ribosomal_bL9_bac/chp"/>
</dbReference>
<evidence type="ECO:0000256" key="6">
    <source>
        <dbReference type="ARBA" id="ARBA00035292"/>
    </source>
</evidence>
<comment type="function">
    <text evidence="7">Binds to the 23S rRNA.</text>
</comment>
<dbReference type="Gene3D" id="3.10.430.100">
    <property type="entry name" value="Ribosomal protein L9, C-terminal domain"/>
    <property type="match status" value="1"/>
</dbReference>
<proteinExistence type="inferred from homology"/>
<gene>
    <name evidence="9" type="primary">rplI_1</name>
    <name evidence="7" type="synonym">rpl9</name>
    <name evidence="7" type="synonym">rplI</name>
    <name evidence="9" type="ORF">C1752_00938</name>
</gene>
<comment type="caution">
    <text evidence="9">The sequence shown here is derived from an EMBL/GenBank/DDBJ whole genome shotgun (WGS) entry which is preliminary data.</text>
</comment>
<evidence type="ECO:0000256" key="1">
    <source>
        <dbReference type="ARBA" id="ARBA00010605"/>
    </source>
</evidence>
<dbReference type="Pfam" id="PF03948">
    <property type="entry name" value="Ribosomal_L9_C"/>
    <property type="match status" value="1"/>
</dbReference>
<dbReference type="GO" id="GO:0019843">
    <property type="term" value="F:rRNA binding"/>
    <property type="evidence" value="ECO:0007669"/>
    <property type="project" value="UniProtKB-UniRule"/>
</dbReference>